<dbReference type="GeneID" id="24851436"/>
<feature type="domain" description="Connectase MJ0548-like N-terminal" evidence="1">
    <location>
        <begin position="1"/>
        <end position="190"/>
    </location>
</feature>
<dbReference type="Proteomes" id="UP000033058">
    <property type="component" value="Chromosome"/>
</dbReference>
<dbReference type="Pfam" id="PF09894">
    <property type="entry name" value="MJ0548_N"/>
    <property type="match status" value="1"/>
</dbReference>
<dbReference type="InterPro" id="IPR057262">
    <property type="entry name" value="MJ0548_N"/>
</dbReference>
<dbReference type="EMBL" id="CP009509">
    <property type="protein sequence ID" value="AKB40716.1"/>
    <property type="molecule type" value="Genomic_DNA"/>
</dbReference>
<dbReference type="InterPro" id="IPR016754">
    <property type="entry name" value="MJ0548-like"/>
</dbReference>
<dbReference type="AlphaFoldDB" id="A0A0E3LFG2"/>
<dbReference type="RefSeq" id="WP_048036387.1">
    <property type="nucleotide sequence ID" value="NZ_CP009509.1"/>
</dbReference>
<evidence type="ECO:0000313" key="3">
    <source>
        <dbReference type="Proteomes" id="UP000033058"/>
    </source>
</evidence>
<accession>A0A0E3LFG2</accession>
<evidence type="ECO:0000259" key="1">
    <source>
        <dbReference type="Pfam" id="PF09894"/>
    </source>
</evidence>
<sequence length="193" mass="21232">MTLVIAFIGKNGAVMAGDMREITFEGEKPDREKLEKELYSGSIVTDEKMQKKAEEFGVKITVADCKEKVSERNGVLVGEVSSAEGGVVKKRRLYASAGNFAIAELINTEMTLTSQGKGSNFIAFGNEFTKQVANKCFKDNWTKKSNLQDAVKILILCMETVARKTASVSKQFMIVQTASNADVLKVVEKDRNC</sequence>
<dbReference type="PIRSF" id="PIRSF019262">
    <property type="entry name" value="UCP019262"/>
    <property type="match status" value="1"/>
</dbReference>
<reference evidence="2 3" key="1">
    <citation type="submission" date="2014-07" db="EMBL/GenBank/DDBJ databases">
        <title>Methanogenic archaea and the global carbon cycle.</title>
        <authorList>
            <person name="Henriksen J.R."/>
            <person name="Luke J."/>
            <person name="Reinhart S."/>
            <person name="Benedict M.N."/>
            <person name="Youngblut N.D."/>
            <person name="Metcalf M.E."/>
            <person name="Whitaker R.J."/>
            <person name="Metcalf W.W."/>
        </authorList>
    </citation>
    <scope>NUCLEOTIDE SEQUENCE [LARGE SCALE GENOMIC DNA]</scope>
    <source>
        <strain evidence="2 3">WWM610</strain>
    </source>
</reference>
<organism evidence="2 3">
    <name type="scientific">Methanosarcina mazei WWM610</name>
    <dbReference type="NCBI Taxonomy" id="1434117"/>
    <lineage>
        <taxon>Archaea</taxon>
        <taxon>Methanobacteriati</taxon>
        <taxon>Methanobacteriota</taxon>
        <taxon>Stenosarchaea group</taxon>
        <taxon>Methanomicrobia</taxon>
        <taxon>Methanosarcinales</taxon>
        <taxon>Methanosarcinaceae</taxon>
        <taxon>Methanosarcina</taxon>
    </lineage>
</organism>
<dbReference type="HOGENOM" id="CLU_121277_0_0_2"/>
<protein>
    <recommendedName>
        <fullName evidence="1">Connectase MJ0548-like N-terminal domain-containing protein</fullName>
    </recommendedName>
</protein>
<evidence type="ECO:0000313" key="2">
    <source>
        <dbReference type="EMBL" id="AKB40716.1"/>
    </source>
</evidence>
<name>A0A0E3LFG2_METMZ</name>
<dbReference type="PATRIC" id="fig|1434117.4.peg.2199"/>
<gene>
    <name evidence="2" type="ORF">MSMAW_1725</name>
</gene>
<proteinExistence type="predicted"/>